<protein>
    <submittedName>
        <fullName evidence="2">Uncharacterized protein</fullName>
    </submittedName>
</protein>
<evidence type="ECO:0000256" key="1">
    <source>
        <dbReference type="SAM" id="MobiDB-lite"/>
    </source>
</evidence>
<dbReference type="EMBL" id="CP002985">
    <property type="protein sequence ID" value="AEM46715.1"/>
    <property type="molecule type" value="Genomic_DNA"/>
</dbReference>
<name>G0JTW3_9PROT</name>
<dbReference type="STRING" id="743299.Acife_0508"/>
<dbReference type="HOGENOM" id="CLU_2217281_0_0_6"/>
<evidence type="ECO:0000313" key="2">
    <source>
        <dbReference type="EMBL" id="AEM46715.1"/>
    </source>
</evidence>
<dbReference type="AlphaFoldDB" id="G0JTW3"/>
<dbReference type="KEGG" id="afi:Acife_0508"/>
<proteinExistence type="predicted"/>
<organism evidence="2 3">
    <name type="scientific">Acidithiobacillus ferrivorans SS3</name>
    <dbReference type="NCBI Taxonomy" id="743299"/>
    <lineage>
        <taxon>Bacteria</taxon>
        <taxon>Pseudomonadati</taxon>
        <taxon>Pseudomonadota</taxon>
        <taxon>Acidithiobacillia</taxon>
        <taxon>Acidithiobacillales</taxon>
        <taxon>Acidithiobacillaceae</taxon>
        <taxon>Acidithiobacillus</taxon>
    </lineage>
</organism>
<reference evidence="2 3" key="1">
    <citation type="journal article" date="2011" name="J. Bacteriol.">
        <title>Draft genome of the psychrotolerant acidophile Acidithiobacillus ferrivorans SS3.</title>
        <authorList>
            <person name="Liljeqvist M."/>
            <person name="Valdes J."/>
            <person name="Holmes D.S."/>
            <person name="Dopson M."/>
        </authorList>
    </citation>
    <scope>NUCLEOTIDE SEQUENCE [LARGE SCALE GENOMIC DNA]</scope>
    <source>
        <strain evidence="2 3">SS3</strain>
    </source>
</reference>
<dbReference type="Proteomes" id="UP000009220">
    <property type="component" value="Chromosome"/>
</dbReference>
<sequence>MHPDMPDDDGPTALADSLSTLQSLPDDRRGDFKTLAAYAPVHVALDFQKRWRLARAVPSGGSAAARRVAQSEGDALLILQQVEQMRQPEITRMIEKALQLQPEAGA</sequence>
<evidence type="ECO:0000313" key="3">
    <source>
        <dbReference type="Proteomes" id="UP000009220"/>
    </source>
</evidence>
<accession>G0JTW3</accession>
<gene>
    <name evidence="2" type="ORF">Acife_0508</name>
</gene>
<feature type="region of interest" description="Disordered" evidence="1">
    <location>
        <begin position="1"/>
        <end position="27"/>
    </location>
</feature>
<feature type="compositionally biased region" description="Acidic residues" evidence="1">
    <location>
        <begin position="1"/>
        <end position="10"/>
    </location>
</feature>